<dbReference type="PANTHER" id="PTHR30346">
    <property type="entry name" value="TRANSCRIPTIONAL DUAL REGULATOR HCAR-RELATED"/>
    <property type="match status" value="1"/>
</dbReference>
<dbReference type="PROSITE" id="PS50931">
    <property type="entry name" value="HTH_LYSR"/>
    <property type="match status" value="1"/>
</dbReference>
<dbReference type="Pfam" id="PF00126">
    <property type="entry name" value="HTH_1"/>
    <property type="match status" value="1"/>
</dbReference>
<dbReference type="Pfam" id="PF03466">
    <property type="entry name" value="LysR_substrate"/>
    <property type="match status" value="1"/>
</dbReference>
<dbReference type="InterPro" id="IPR036388">
    <property type="entry name" value="WH-like_DNA-bd_sf"/>
</dbReference>
<dbReference type="SUPFAM" id="SSF53850">
    <property type="entry name" value="Periplasmic binding protein-like II"/>
    <property type="match status" value="1"/>
</dbReference>
<reference evidence="6 7" key="1">
    <citation type="submission" date="2024-07" db="EMBL/GenBank/DDBJ databases">
        <authorList>
            <person name="Thanompreechachai J."/>
            <person name="Duangmal K."/>
        </authorList>
    </citation>
    <scope>NUCLEOTIDE SEQUENCE [LARGE SCALE GENOMIC DNA]</scope>
    <source>
        <strain evidence="6 7">LSe6-4</strain>
    </source>
</reference>
<keyword evidence="3" id="KW-0238">DNA-binding</keyword>
<dbReference type="SUPFAM" id="SSF46785">
    <property type="entry name" value="Winged helix' DNA-binding domain"/>
    <property type="match status" value="1"/>
</dbReference>
<accession>A0ABV4GVW5</accession>
<proteinExistence type="inferred from homology"/>
<keyword evidence="7" id="KW-1185">Reference proteome</keyword>
<gene>
    <name evidence="6" type="ORF">AB2L27_01505</name>
</gene>
<dbReference type="PRINTS" id="PR00039">
    <property type="entry name" value="HTHLYSR"/>
</dbReference>
<dbReference type="InterPro" id="IPR005119">
    <property type="entry name" value="LysR_subst-bd"/>
</dbReference>
<dbReference type="InterPro" id="IPR000847">
    <property type="entry name" value="LysR_HTH_N"/>
</dbReference>
<sequence>MDLTVQHLRSFLAVAEELHFTRAAARLHVAPPSLSQQVALLEKRLGTALFWRTSRHVELTEAGRELLPLARRAVGALDEVQSWAVRRASGDRVVVGLVVGGPLCSAVVACSAGRSAGVTWDVRSLGFAEGEAAVRSGRVDVALVPAAHDPAVAGLRAVPLWREDRVLVVAATHRLAGRDGVSVAETSDERFVGVAGRPVALDAWFVSPRPDGRRPTVDPVAGTLEEVLNLCAAGLAVNIAGASVARTHPRPDLRFVPLVDVPPVTVHLVSRDGRRSPAQALLEQVAHELVAARAQEFGVLPVL</sequence>
<dbReference type="EMBL" id="JBGFTU010000001">
    <property type="protein sequence ID" value="MEZ0163436.1"/>
    <property type="molecule type" value="Genomic_DNA"/>
</dbReference>
<dbReference type="Gene3D" id="3.40.190.10">
    <property type="entry name" value="Periplasmic binding protein-like II"/>
    <property type="match status" value="2"/>
</dbReference>
<evidence type="ECO:0000256" key="3">
    <source>
        <dbReference type="ARBA" id="ARBA00023125"/>
    </source>
</evidence>
<evidence type="ECO:0000313" key="6">
    <source>
        <dbReference type="EMBL" id="MEZ0163436.1"/>
    </source>
</evidence>
<dbReference type="PANTHER" id="PTHR30346:SF0">
    <property type="entry name" value="HCA OPERON TRANSCRIPTIONAL ACTIVATOR HCAR"/>
    <property type="match status" value="1"/>
</dbReference>
<comment type="similarity">
    <text evidence="1">Belongs to the LysR transcriptional regulatory family.</text>
</comment>
<dbReference type="Gene3D" id="1.10.10.10">
    <property type="entry name" value="Winged helix-like DNA-binding domain superfamily/Winged helix DNA-binding domain"/>
    <property type="match status" value="1"/>
</dbReference>
<name>A0ABV4GVW5_9ACTN</name>
<organism evidence="6 7">
    <name type="scientific">Kineococcus halophytocola</name>
    <dbReference type="NCBI Taxonomy" id="3234027"/>
    <lineage>
        <taxon>Bacteria</taxon>
        <taxon>Bacillati</taxon>
        <taxon>Actinomycetota</taxon>
        <taxon>Actinomycetes</taxon>
        <taxon>Kineosporiales</taxon>
        <taxon>Kineosporiaceae</taxon>
        <taxon>Kineococcus</taxon>
    </lineage>
</organism>
<dbReference type="Proteomes" id="UP001565927">
    <property type="component" value="Unassembled WGS sequence"/>
</dbReference>
<evidence type="ECO:0000313" key="7">
    <source>
        <dbReference type="Proteomes" id="UP001565927"/>
    </source>
</evidence>
<comment type="caution">
    <text evidence="6">The sequence shown here is derived from an EMBL/GenBank/DDBJ whole genome shotgun (WGS) entry which is preliminary data.</text>
</comment>
<protein>
    <submittedName>
        <fullName evidence="6">LysR family transcriptional regulator</fullName>
    </submittedName>
</protein>
<dbReference type="InterPro" id="IPR036390">
    <property type="entry name" value="WH_DNA-bd_sf"/>
</dbReference>
<evidence type="ECO:0000256" key="1">
    <source>
        <dbReference type="ARBA" id="ARBA00009437"/>
    </source>
</evidence>
<evidence type="ECO:0000259" key="5">
    <source>
        <dbReference type="PROSITE" id="PS50931"/>
    </source>
</evidence>
<evidence type="ECO:0000256" key="2">
    <source>
        <dbReference type="ARBA" id="ARBA00023015"/>
    </source>
</evidence>
<dbReference type="RefSeq" id="WP_370439682.1">
    <property type="nucleotide sequence ID" value="NZ_JBGFTU010000001.1"/>
</dbReference>
<feature type="domain" description="HTH lysR-type" evidence="5">
    <location>
        <begin position="1"/>
        <end position="60"/>
    </location>
</feature>
<keyword evidence="4" id="KW-0804">Transcription</keyword>
<keyword evidence="2" id="KW-0805">Transcription regulation</keyword>
<evidence type="ECO:0000256" key="4">
    <source>
        <dbReference type="ARBA" id="ARBA00023163"/>
    </source>
</evidence>